<dbReference type="SMART" id="SM00867">
    <property type="entry name" value="YceI"/>
    <property type="match status" value="1"/>
</dbReference>
<dbReference type="Gene3D" id="2.40.128.110">
    <property type="entry name" value="Lipid/polyisoprenoid-binding, YceI-like"/>
    <property type="match status" value="1"/>
</dbReference>
<evidence type="ECO:0000313" key="4">
    <source>
        <dbReference type="Proteomes" id="UP000027821"/>
    </source>
</evidence>
<dbReference type="PANTHER" id="PTHR34406">
    <property type="entry name" value="PROTEIN YCEI"/>
    <property type="match status" value="1"/>
</dbReference>
<comment type="caution">
    <text evidence="3">The sequence shown here is derived from an EMBL/GenBank/DDBJ whole genome shotgun (WGS) entry which is preliminary data.</text>
</comment>
<evidence type="ECO:0000256" key="1">
    <source>
        <dbReference type="SAM" id="SignalP"/>
    </source>
</evidence>
<organism evidence="3 4">
    <name type="scientific">Anditalea andensis</name>
    <dbReference type="NCBI Taxonomy" id="1048983"/>
    <lineage>
        <taxon>Bacteria</taxon>
        <taxon>Pseudomonadati</taxon>
        <taxon>Bacteroidota</taxon>
        <taxon>Cytophagia</taxon>
        <taxon>Cytophagales</taxon>
        <taxon>Cytophagaceae</taxon>
        <taxon>Anditalea</taxon>
    </lineage>
</organism>
<proteinExistence type="predicted"/>
<dbReference type="PANTHER" id="PTHR34406:SF1">
    <property type="entry name" value="PROTEIN YCEI"/>
    <property type="match status" value="1"/>
</dbReference>
<dbReference type="Proteomes" id="UP000027821">
    <property type="component" value="Unassembled WGS sequence"/>
</dbReference>
<dbReference type="RefSeq" id="WP_051719688.1">
    <property type="nucleotide sequence ID" value="NZ_JMIH01000004.1"/>
</dbReference>
<dbReference type="Pfam" id="PF04264">
    <property type="entry name" value="YceI"/>
    <property type="match status" value="1"/>
</dbReference>
<dbReference type="SUPFAM" id="SSF101874">
    <property type="entry name" value="YceI-like"/>
    <property type="match status" value="1"/>
</dbReference>
<dbReference type="eggNOG" id="COG2353">
    <property type="taxonomic scope" value="Bacteria"/>
</dbReference>
<feature type="domain" description="Lipid/polyisoprenoid-binding YceI-like" evidence="2">
    <location>
        <begin position="28"/>
        <end position="190"/>
    </location>
</feature>
<evidence type="ECO:0000313" key="3">
    <source>
        <dbReference type="EMBL" id="KEO75828.1"/>
    </source>
</evidence>
<feature type="chain" id="PRO_5001697938" description="Lipid/polyisoprenoid-binding YceI-like domain-containing protein" evidence="1">
    <location>
        <begin position="26"/>
        <end position="190"/>
    </location>
</feature>
<dbReference type="EMBL" id="JMIH01000004">
    <property type="protein sequence ID" value="KEO75828.1"/>
    <property type="molecule type" value="Genomic_DNA"/>
</dbReference>
<reference evidence="3 4" key="1">
    <citation type="submission" date="2014-04" db="EMBL/GenBank/DDBJ databases">
        <title>Characterization and application of a salt tolerant electro-active bacterium.</title>
        <authorList>
            <person name="Yang L."/>
            <person name="Wei S."/>
            <person name="Tay Q.X.M."/>
        </authorList>
    </citation>
    <scope>NUCLEOTIDE SEQUENCE [LARGE SCALE GENOMIC DNA]</scope>
    <source>
        <strain evidence="3 4">LY1</strain>
    </source>
</reference>
<sequence length="190" mass="20892">MKTIHQTFRIFTFALLVILSHTLHAQQNFTLDGKSELKVAGTSTIHDWDMVSTSGQTGKAAMKLENGKITELKSLQLTMPVSTLKSGKSGMDKNAYEALKSKDNPNIHFQLTEVLSISDNTIKAKGNLTVAGTTKNVPMEVNYKVNGETVQFTGKQDIKFTQFNISPPTAVFNTIKTGDDLTLSFNSTFK</sequence>
<dbReference type="AlphaFoldDB" id="A0A074L7I8"/>
<protein>
    <recommendedName>
        <fullName evidence="2">Lipid/polyisoprenoid-binding YceI-like domain-containing protein</fullName>
    </recommendedName>
</protein>
<dbReference type="InterPro" id="IPR036761">
    <property type="entry name" value="TTHA0802/YceI-like_sf"/>
</dbReference>
<gene>
    <name evidence="3" type="ORF">EL17_22670</name>
</gene>
<name>A0A074L7I8_9BACT</name>
<dbReference type="OrthoDB" id="9794147at2"/>
<dbReference type="InterPro" id="IPR007372">
    <property type="entry name" value="Lipid/polyisoprenoid-bd_YceI"/>
</dbReference>
<feature type="signal peptide" evidence="1">
    <location>
        <begin position="1"/>
        <end position="25"/>
    </location>
</feature>
<keyword evidence="1" id="KW-0732">Signal</keyword>
<keyword evidence="4" id="KW-1185">Reference proteome</keyword>
<evidence type="ECO:0000259" key="2">
    <source>
        <dbReference type="SMART" id="SM00867"/>
    </source>
</evidence>
<accession>A0A074L7I8</accession>
<dbReference type="STRING" id="1048983.EL17_22670"/>